<proteinExistence type="predicted"/>
<sequence>MKKQLIPFVALLTITGTAQANEVNLQALQACTFVENDFNRLLCYDNVMAGKSLSKPATKQQIEQPAASSAAPVAAAPVTAAASTQIVKTKNEDFGLEHKEVAKVNDDQISAIVKSVKKAPYGELIIELDNGQQWRQVGSDSLRLKEQDVVVIERGVFNSFLLKVEGQNRSIRVKRTN</sequence>
<dbReference type="EMBL" id="QYSE01000004">
    <property type="protein sequence ID" value="RJF33995.1"/>
    <property type="molecule type" value="Genomic_DNA"/>
</dbReference>
<feature type="signal peptide" evidence="1">
    <location>
        <begin position="1"/>
        <end position="20"/>
    </location>
</feature>
<dbReference type="RefSeq" id="WP_063700983.1">
    <property type="nucleotide sequence ID" value="NZ_LRRU01000007.1"/>
</dbReference>
<protein>
    <submittedName>
        <fullName evidence="2">Uncharacterized protein</fullName>
    </submittedName>
</protein>
<evidence type="ECO:0000313" key="3">
    <source>
        <dbReference type="Proteomes" id="UP000265938"/>
    </source>
</evidence>
<organism evidence="2 3">
    <name type="scientific">Pseudoalteromonas gelatinilytica</name>
    <dbReference type="NCBI Taxonomy" id="1703256"/>
    <lineage>
        <taxon>Bacteria</taxon>
        <taxon>Pseudomonadati</taxon>
        <taxon>Pseudomonadota</taxon>
        <taxon>Gammaproteobacteria</taxon>
        <taxon>Alteromonadales</taxon>
        <taxon>Pseudoalteromonadaceae</taxon>
        <taxon>Pseudoalteromonas</taxon>
    </lineage>
</organism>
<dbReference type="Proteomes" id="UP000265938">
    <property type="component" value="Unassembled WGS sequence"/>
</dbReference>
<evidence type="ECO:0000313" key="2">
    <source>
        <dbReference type="EMBL" id="RJF33995.1"/>
    </source>
</evidence>
<accession>A0A3A3EYN0</accession>
<comment type="caution">
    <text evidence="2">The sequence shown here is derived from an EMBL/GenBank/DDBJ whole genome shotgun (WGS) entry which is preliminary data.</text>
</comment>
<evidence type="ECO:0000256" key="1">
    <source>
        <dbReference type="SAM" id="SignalP"/>
    </source>
</evidence>
<name>A0A3A3EYN0_9GAMM</name>
<dbReference type="InterPro" id="IPR016987">
    <property type="entry name" value="UCP023238"/>
</dbReference>
<keyword evidence="1" id="KW-0732">Signal</keyword>
<reference evidence="2 3" key="1">
    <citation type="submission" date="2018-09" db="EMBL/GenBank/DDBJ databases">
        <title>Identification of marine bacteria producing industrial enzymes.</title>
        <authorList>
            <person name="Cheng T.H."/>
            <person name="Saidin J."/>
            <person name="Muhd D.D."/>
            <person name="Isa M.N.M."/>
            <person name="Bakar M.F.A."/>
            <person name="Ismail N."/>
        </authorList>
    </citation>
    <scope>NUCLEOTIDE SEQUENCE [LARGE SCALE GENOMIC DNA]</scope>
    <source>
        <strain evidence="2 3">MNAD 1.6</strain>
    </source>
</reference>
<feature type="chain" id="PRO_5017260442" evidence="1">
    <location>
        <begin position="21"/>
        <end position="177"/>
    </location>
</feature>
<dbReference type="AlphaFoldDB" id="A0A3A3EYN0"/>
<dbReference type="PIRSF" id="PIRSF032038">
    <property type="entry name" value="UCP023238"/>
    <property type="match status" value="1"/>
</dbReference>
<gene>
    <name evidence="2" type="ORF">D4741_16105</name>
</gene>